<evidence type="ECO:0000313" key="5">
    <source>
        <dbReference type="EMBL" id="KGI22262.1"/>
    </source>
</evidence>
<name>A0A098YSL0_9BACT</name>
<dbReference type="GO" id="GO:0016052">
    <property type="term" value="P:carbohydrate catabolic process"/>
    <property type="evidence" value="ECO:0007669"/>
    <property type="project" value="TreeGrafter"/>
</dbReference>
<feature type="chain" id="PRO_5001951319" evidence="4">
    <location>
        <begin position="20"/>
        <end position="237"/>
    </location>
</feature>
<dbReference type="RefSeq" id="WP_008121905.1">
    <property type="nucleotide sequence ID" value="NZ_JRPQ01000075.1"/>
</dbReference>
<dbReference type="AlphaFoldDB" id="A0A098YSL0"/>
<dbReference type="Gene3D" id="3.20.20.80">
    <property type="entry name" value="Glycosidases"/>
    <property type="match status" value="1"/>
</dbReference>
<dbReference type="OrthoDB" id="9798192at2"/>
<proteinExistence type="inferred from homology"/>
<dbReference type="Pfam" id="PF01183">
    <property type="entry name" value="Glyco_hydro_25"/>
    <property type="match status" value="1"/>
</dbReference>
<dbReference type="GO" id="GO:0016998">
    <property type="term" value="P:cell wall macromolecule catabolic process"/>
    <property type="evidence" value="ECO:0007669"/>
    <property type="project" value="InterPro"/>
</dbReference>
<dbReference type="InterPro" id="IPR017853">
    <property type="entry name" value="GH"/>
</dbReference>
<dbReference type="InterPro" id="IPR002053">
    <property type="entry name" value="Glyco_hydro_25"/>
</dbReference>
<dbReference type="SMART" id="SM00641">
    <property type="entry name" value="Glyco_25"/>
    <property type="match status" value="1"/>
</dbReference>
<evidence type="ECO:0000256" key="1">
    <source>
        <dbReference type="ARBA" id="ARBA00010646"/>
    </source>
</evidence>
<dbReference type="Proteomes" id="UP000029723">
    <property type="component" value="Unassembled WGS sequence"/>
</dbReference>
<dbReference type="PANTHER" id="PTHR34135">
    <property type="entry name" value="LYSOZYME"/>
    <property type="match status" value="1"/>
</dbReference>
<dbReference type="InterPro" id="IPR018077">
    <property type="entry name" value="Glyco_hydro_fam25_subgr"/>
</dbReference>
<evidence type="ECO:0000313" key="6">
    <source>
        <dbReference type="Proteomes" id="UP000029723"/>
    </source>
</evidence>
<keyword evidence="4" id="KW-0732">Signal</keyword>
<dbReference type="GO" id="GO:0003796">
    <property type="term" value="F:lysozyme activity"/>
    <property type="evidence" value="ECO:0007669"/>
    <property type="project" value="InterPro"/>
</dbReference>
<accession>A0A098YSL0</accession>
<dbReference type="SUPFAM" id="SSF51445">
    <property type="entry name" value="(Trans)glycosidases"/>
    <property type="match status" value="1"/>
</dbReference>
<keyword evidence="3" id="KW-0326">Glycosidase</keyword>
<reference evidence="5 6" key="1">
    <citation type="submission" date="2014-07" db="EMBL/GenBank/DDBJ databases">
        <authorList>
            <person name="McCorrison J."/>
            <person name="Sanka R."/>
            <person name="Torralba M."/>
            <person name="Gillis M."/>
            <person name="Haft D.H."/>
            <person name="Methe B."/>
            <person name="Sutton G."/>
            <person name="Nelson K.E."/>
        </authorList>
    </citation>
    <scope>NUCLEOTIDE SEQUENCE [LARGE SCALE GENOMIC DNA]</scope>
    <source>
        <strain evidence="5 6">S9-PR14</strain>
    </source>
</reference>
<gene>
    <name evidence="5" type="ORF">HMPREF9304_05195</name>
</gene>
<dbReference type="GO" id="GO:0009253">
    <property type="term" value="P:peptidoglycan catabolic process"/>
    <property type="evidence" value="ECO:0007669"/>
    <property type="project" value="InterPro"/>
</dbReference>
<organism evidence="5 6">
    <name type="scientific">Hoylesella timonensis S9-PR14</name>
    <dbReference type="NCBI Taxonomy" id="1401062"/>
    <lineage>
        <taxon>Bacteria</taxon>
        <taxon>Pseudomonadati</taxon>
        <taxon>Bacteroidota</taxon>
        <taxon>Bacteroidia</taxon>
        <taxon>Bacteroidales</taxon>
        <taxon>Prevotellaceae</taxon>
        <taxon>Hoylesella</taxon>
    </lineage>
</organism>
<comment type="caution">
    <text evidence="5">The sequence shown here is derived from an EMBL/GenBank/DDBJ whole genome shotgun (WGS) entry which is preliminary data.</text>
</comment>
<evidence type="ECO:0000256" key="4">
    <source>
        <dbReference type="SAM" id="SignalP"/>
    </source>
</evidence>
<protein>
    <submittedName>
        <fullName evidence="5">Glycosyl hydrolase family 25</fullName>
    </submittedName>
</protein>
<comment type="similarity">
    <text evidence="1">Belongs to the glycosyl hydrolase 25 family.</text>
</comment>
<feature type="signal peptide" evidence="4">
    <location>
        <begin position="1"/>
        <end position="19"/>
    </location>
</feature>
<sequence>MKRIATLLLFISMVIVANAQYFDVQCEDTCTHVHGIDLSHYQGEVFWEAVGENTKNAYVYLKATEGGNNIDPTYQLNIQLANKYGLKVGSYHFFRPKTNLTLQLQNFMTQCRPKDQDLIPMIDIETKSGLSTEAFCDSLHKFLGMVEEAYHQKPLIYTGANFYDHYLVGQLDNYKIMIAQYTSREPVLKDGRDITMWQYTGKGRINGINTFVDKSRMMGRHGLREIRFRRDTGSKRP</sequence>
<dbReference type="PROSITE" id="PS51904">
    <property type="entry name" value="GLYCOSYL_HYDROL_F25_2"/>
    <property type="match status" value="1"/>
</dbReference>
<dbReference type="PANTHER" id="PTHR34135:SF2">
    <property type="entry name" value="LYSOZYME"/>
    <property type="match status" value="1"/>
</dbReference>
<keyword evidence="2 5" id="KW-0378">Hydrolase</keyword>
<evidence type="ECO:0000256" key="2">
    <source>
        <dbReference type="ARBA" id="ARBA00022801"/>
    </source>
</evidence>
<evidence type="ECO:0000256" key="3">
    <source>
        <dbReference type="ARBA" id="ARBA00023295"/>
    </source>
</evidence>
<dbReference type="EMBL" id="JRPQ01000075">
    <property type="protein sequence ID" value="KGI22262.1"/>
    <property type="molecule type" value="Genomic_DNA"/>
</dbReference>